<dbReference type="Proteomes" id="UP001162881">
    <property type="component" value="Unassembled WGS sequence"/>
</dbReference>
<organism evidence="2 3">
    <name type="scientific">Novosphingobium organovorum</name>
    <dbReference type="NCBI Taxonomy" id="2930092"/>
    <lineage>
        <taxon>Bacteria</taxon>
        <taxon>Pseudomonadati</taxon>
        <taxon>Pseudomonadota</taxon>
        <taxon>Alphaproteobacteria</taxon>
        <taxon>Sphingomonadales</taxon>
        <taxon>Sphingomonadaceae</taxon>
        <taxon>Novosphingobium</taxon>
    </lineage>
</organism>
<keyword evidence="1" id="KW-0472">Membrane</keyword>
<proteinExistence type="predicted"/>
<dbReference type="EMBL" id="JALHLF010000066">
    <property type="protein sequence ID" value="MCJ2183916.1"/>
    <property type="molecule type" value="Genomic_DNA"/>
</dbReference>
<comment type="caution">
    <text evidence="2">The sequence shown here is derived from an EMBL/GenBank/DDBJ whole genome shotgun (WGS) entry which is preliminary data.</text>
</comment>
<feature type="transmembrane region" description="Helical" evidence="1">
    <location>
        <begin position="438"/>
        <end position="457"/>
    </location>
</feature>
<feature type="transmembrane region" description="Helical" evidence="1">
    <location>
        <begin position="249"/>
        <end position="265"/>
    </location>
</feature>
<feature type="transmembrane region" description="Helical" evidence="1">
    <location>
        <begin position="414"/>
        <end position="432"/>
    </location>
</feature>
<evidence type="ECO:0000313" key="2">
    <source>
        <dbReference type="EMBL" id="MCJ2183916.1"/>
    </source>
</evidence>
<accession>A0ABT0BGH6</accession>
<name>A0ABT0BGH6_9SPHN</name>
<keyword evidence="1" id="KW-0812">Transmembrane</keyword>
<feature type="transmembrane region" description="Helical" evidence="1">
    <location>
        <begin position="379"/>
        <end position="402"/>
    </location>
</feature>
<keyword evidence="1" id="KW-1133">Transmembrane helix</keyword>
<feature type="transmembrane region" description="Helical" evidence="1">
    <location>
        <begin position="164"/>
        <end position="185"/>
    </location>
</feature>
<evidence type="ECO:0000256" key="1">
    <source>
        <dbReference type="SAM" id="Phobius"/>
    </source>
</evidence>
<feature type="transmembrane region" description="Helical" evidence="1">
    <location>
        <begin position="83"/>
        <end position="101"/>
    </location>
</feature>
<feature type="transmembrane region" description="Helical" evidence="1">
    <location>
        <begin position="299"/>
        <end position="320"/>
    </location>
</feature>
<sequence length="473" mass="50573">MSFALIALFWGLAAWGIGSRQPVLLYLYFASMPFGAFAVVPTALTGGLTFTATPMIALMLVARAFARRDGPAVALGLALRPNRLLLLFLYGCVAIIVTVFMPRLFAGSVQVIAVRGGNLDQVVALRPTMQNISQLAYLLISIMSVFAFARILQSSWVRQQALQALCLGGAVTALTGFADFASQFLPLSSLLEPFRTATYALAIDVEVLGGKRVVGLMPEASAYGGLCLAFLCAIYFLRPAIASHRLRETYAPMVLITLLACAWIAKSSGTYVGLGLFFVIAALEWFLRINARSRPDQRGIVGELALVVGLVIAVSLVLIVRPDTLSPVYDIIDRMVLQKGASDSFNQRGMWRAVAAASLIDTHGLGVGLGAARTSSSMVAVFSSTGLLGGMLYYAFVIQSLARGTRALTQEARLLLSGFRFSFFPGFVVALMVGDADFGGMLAFGFGLVAALSHSAASPRNPNLQRMLQQSVQ</sequence>
<feature type="transmembrane region" description="Helical" evidence="1">
    <location>
        <begin position="36"/>
        <end position="62"/>
    </location>
</feature>
<feature type="transmembrane region" description="Helical" evidence="1">
    <location>
        <begin position="271"/>
        <end position="287"/>
    </location>
</feature>
<dbReference type="RefSeq" id="WP_244022221.1">
    <property type="nucleotide sequence ID" value="NZ_JALHLF010000066.1"/>
</dbReference>
<reference evidence="2" key="1">
    <citation type="submission" date="2022-03" db="EMBL/GenBank/DDBJ databases">
        <title>Identification of a novel bacterium isolated from mangrove sediments.</title>
        <authorList>
            <person name="Pan X."/>
        </authorList>
    </citation>
    <scope>NUCLEOTIDE SEQUENCE</scope>
    <source>
        <strain evidence="2">B1949</strain>
    </source>
</reference>
<protein>
    <submittedName>
        <fullName evidence="2">Uncharacterized protein</fullName>
    </submittedName>
</protein>
<gene>
    <name evidence="2" type="ORF">MTR62_14605</name>
</gene>
<keyword evidence="3" id="KW-1185">Reference proteome</keyword>
<evidence type="ECO:0000313" key="3">
    <source>
        <dbReference type="Proteomes" id="UP001162881"/>
    </source>
</evidence>
<feature type="transmembrane region" description="Helical" evidence="1">
    <location>
        <begin position="135"/>
        <end position="152"/>
    </location>
</feature>
<feature type="transmembrane region" description="Helical" evidence="1">
    <location>
        <begin position="220"/>
        <end position="237"/>
    </location>
</feature>